<name>A0AA35PQQ1_9SAUR</name>
<reference evidence="1" key="1">
    <citation type="submission" date="2022-12" db="EMBL/GenBank/DDBJ databases">
        <authorList>
            <person name="Alioto T."/>
            <person name="Alioto T."/>
            <person name="Gomez Garrido J."/>
        </authorList>
    </citation>
    <scope>NUCLEOTIDE SEQUENCE</scope>
</reference>
<dbReference type="AlphaFoldDB" id="A0AA35PQQ1"/>
<gene>
    <name evidence="1" type="ORF">PODLI_1B005457</name>
</gene>
<evidence type="ECO:0000313" key="1">
    <source>
        <dbReference type="EMBL" id="CAI5794393.1"/>
    </source>
</evidence>
<protein>
    <submittedName>
        <fullName evidence="1">Uncharacterized protein</fullName>
    </submittedName>
</protein>
<evidence type="ECO:0000313" key="2">
    <source>
        <dbReference type="Proteomes" id="UP001178461"/>
    </source>
</evidence>
<organism evidence="1 2">
    <name type="scientific">Podarcis lilfordi</name>
    <name type="common">Lilford's wall lizard</name>
    <dbReference type="NCBI Taxonomy" id="74358"/>
    <lineage>
        <taxon>Eukaryota</taxon>
        <taxon>Metazoa</taxon>
        <taxon>Chordata</taxon>
        <taxon>Craniata</taxon>
        <taxon>Vertebrata</taxon>
        <taxon>Euteleostomi</taxon>
        <taxon>Lepidosauria</taxon>
        <taxon>Squamata</taxon>
        <taxon>Bifurcata</taxon>
        <taxon>Unidentata</taxon>
        <taxon>Episquamata</taxon>
        <taxon>Laterata</taxon>
        <taxon>Lacertibaenia</taxon>
        <taxon>Lacertidae</taxon>
        <taxon>Podarcis</taxon>
    </lineage>
</organism>
<accession>A0AA35PQQ1</accession>
<dbReference type="Proteomes" id="UP001178461">
    <property type="component" value="Chromosome Z"/>
</dbReference>
<dbReference type="EMBL" id="OX395140">
    <property type="protein sequence ID" value="CAI5794393.1"/>
    <property type="molecule type" value="Genomic_DNA"/>
</dbReference>
<keyword evidence="2" id="KW-1185">Reference proteome</keyword>
<sequence>MHVHFTLENIQTGRNKRRDHHILEKDISPGERIQGNWALKAVVMHGLLCWIEILKMLLQQTPRGTEATWESLSSWLAARALYQNTTNIPGLDKSIANSQHCKIAEQKKSAHP</sequence>
<proteinExistence type="predicted"/>